<feature type="region of interest" description="Disordered" evidence="1">
    <location>
        <begin position="159"/>
        <end position="326"/>
    </location>
</feature>
<dbReference type="EMBL" id="NAJN01000471">
    <property type="protein sequence ID" value="TKA72825.1"/>
    <property type="molecule type" value="Genomic_DNA"/>
</dbReference>
<comment type="caution">
    <text evidence="3">The sequence shown here is derived from an EMBL/GenBank/DDBJ whole genome shotgun (WGS) entry which is preliminary data.</text>
</comment>
<accession>A0A4U0XY58</accession>
<evidence type="ECO:0000256" key="1">
    <source>
        <dbReference type="SAM" id="MobiDB-lite"/>
    </source>
</evidence>
<dbReference type="EMBL" id="NAJN01000070">
    <property type="protein sequence ID" value="TKA80095.1"/>
    <property type="molecule type" value="Genomic_DNA"/>
</dbReference>
<feature type="compositionally biased region" description="Low complexity" evidence="1">
    <location>
        <begin position="162"/>
        <end position="175"/>
    </location>
</feature>
<evidence type="ECO:0000313" key="4">
    <source>
        <dbReference type="Proteomes" id="UP000308768"/>
    </source>
</evidence>
<feature type="compositionally biased region" description="Polar residues" evidence="1">
    <location>
        <begin position="257"/>
        <end position="274"/>
    </location>
</feature>
<dbReference type="Proteomes" id="UP000308768">
    <property type="component" value="Unassembled WGS sequence"/>
</dbReference>
<evidence type="ECO:0000313" key="3">
    <source>
        <dbReference type="EMBL" id="TKA80095.1"/>
    </source>
</evidence>
<keyword evidence="4" id="KW-1185">Reference proteome</keyword>
<sequence length="326" mass="35302">MLESRDGLISPAPFVNARYLLAGGLDTPGLVQAAQYEDGPAYADQSFRTKWNTASDYSDSFNFDVMQGPLARERNGRRKLPSSPNGAGNETSWGKLVLATTLTLVGGVAHRAWNFVSATAPFLGFHAGGGQGYFLPPAQAAPEDPPLFQQHQEFDNIYQNATPTPSSYFPFSTSTEDFLGDFEQDNPATPPSSRPAKRQQTDTGWVMVSGEYERDNNPARLSTRKSAIPRPAPPQQQRPQLASRAGSRRSLLPVSRRGSSNTSIGAGSPYSSTALARPHSSHLRHAASFAPTRSPARPPTTTTQIPSLASPALTPEQRLLRQQQRG</sequence>
<dbReference type="OrthoDB" id="5138418at2759"/>
<protein>
    <submittedName>
        <fullName evidence="3">Uncharacterized protein</fullName>
    </submittedName>
</protein>
<proteinExistence type="predicted"/>
<feature type="compositionally biased region" description="Low complexity" evidence="1">
    <location>
        <begin position="286"/>
        <end position="303"/>
    </location>
</feature>
<evidence type="ECO:0000313" key="2">
    <source>
        <dbReference type="EMBL" id="TKA72825.1"/>
    </source>
</evidence>
<dbReference type="AlphaFoldDB" id="A0A4U0XY58"/>
<reference evidence="3 4" key="1">
    <citation type="submission" date="2017-03" db="EMBL/GenBank/DDBJ databases">
        <title>Genomes of endolithic fungi from Antarctica.</title>
        <authorList>
            <person name="Coleine C."/>
            <person name="Masonjones S."/>
            <person name="Stajich J.E."/>
        </authorList>
    </citation>
    <scope>NUCLEOTIDE SEQUENCE [LARGE SCALE GENOMIC DNA]</scope>
    <source>
        <strain evidence="3 4">CCFEE 5187</strain>
    </source>
</reference>
<organism evidence="3 4">
    <name type="scientific">Cryomyces minteri</name>
    <dbReference type="NCBI Taxonomy" id="331657"/>
    <lineage>
        <taxon>Eukaryota</taxon>
        <taxon>Fungi</taxon>
        <taxon>Dikarya</taxon>
        <taxon>Ascomycota</taxon>
        <taxon>Pezizomycotina</taxon>
        <taxon>Dothideomycetes</taxon>
        <taxon>Dothideomycetes incertae sedis</taxon>
        <taxon>Cryomyces</taxon>
    </lineage>
</organism>
<gene>
    <name evidence="3" type="ORF">B0A49_02440</name>
    <name evidence="2" type="ORF">B0A49_05292</name>
</gene>
<name>A0A4U0XY58_9PEZI</name>
<dbReference type="STRING" id="331657.A0A4U0XY58"/>